<keyword evidence="4" id="KW-1133">Transmembrane helix</keyword>
<feature type="region of interest" description="Disordered" evidence="3">
    <location>
        <begin position="390"/>
        <end position="439"/>
    </location>
</feature>
<dbReference type="Proteomes" id="UP000030700">
    <property type="component" value="Unassembled WGS sequence"/>
</dbReference>
<name>A0A0S6W5P2_9BACT</name>
<feature type="transmembrane region" description="Helical" evidence="4">
    <location>
        <begin position="239"/>
        <end position="256"/>
    </location>
</feature>
<evidence type="ECO:0000256" key="3">
    <source>
        <dbReference type="SAM" id="MobiDB-lite"/>
    </source>
</evidence>
<feature type="transmembrane region" description="Helical" evidence="4">
    <location>
        <begin position="310"/>
        <end position="329"/>
    </location>
</feature>
<evidence type="ECO:0000256" key="2">
    <source>
        <dbReference type="ARBA" id="ARBA00022803"/>
    </source>
</evidence>
<feature type="transmembrane region" description="Helical" evidence="4">
    <location>
        <begin position="455"/>
        <end position="475"/>
    </location>
</feature>
<evidence type="ECO:0000256" key="1">
    <source>
        <dbReference type="ARBA" id="ARBA00022737"/>
    </source>
</evidence>
<organism evidence="5">
    <name type="scientific">Candidatus Moduliflexus flocculans</name>
    <dbReference type="NCBI Taxonomy" id="1499966"/>
    <lineage>
        <taxon>Bacteria</taxon>
        <taxon>Candidatus Moduliflexota</taxon>
        <taxon>Candidatus Moduliflexia</taxon>
        <taxon>Candidatus Moduliflexales</taxon>
        <taxon>Candidatus Moduliflexaceae</taxon>
    </lineage>
</organism>
<evidence type="ECO:0000256" key="4">
    <source>
        <dbReference type="SAM" id="Phobius"/>
    </source>
</evidence>
<dbReference type="EMBL" id="DF820459">
    <property type="protein sequence ID" value="GAK53562.1"/>
    <property type="molecule type" value="Genomic_DNA"/>
</dbReference>
<keyword evidence="2" id="KW-0802">TPR repeat</keyword>
<evidence type="ECO:0000313" key="5">
    <source>
        <dbReference type="EMBL" id="GAK53562.1"/>
    </source>
</evidence>
<feature type="transmembrane region" description="Helical" evidence="4">
    <location>
        <begin position="114"/>
        <end position="132"/>
    </location>
</feature>
<dbReference type="PANTHER" id="PTHR44227:SF3">
    <property type="entry name" value="PROTEIN O-MANNOSYL-TRANSFERASE TMTC4"/>
    <property type="match status" value="1"/>
</dbReference>
<feature type="compositionally biased region" description="Polar residues" evidence="3">
    <location>
        <begin position="409"/>
        <end position="428"/>
    </location>
</feature>
<sequence length="664" mass="73285">MRLSLPRVLEHRHLPAFLIGAGLLLTLPSLFIGWRLDDYLHRSMLIRQFSGAANDASLFGLFSFFDGNPARMAEMQEDGLVQWWAYRGARAALWRPLTEATHWLDYRLWRRSPLMMHAQNLCWFGLVIWLMTRLYRRIIGAGRVAGLAALLFAIDNAHGVTVGWIANRNALIAAAFGVFALLAHDRWRRDGWKPGAFLAPGSFAIGLLAGETTLAAGAYLLAYMLCIEQGRLRRRIVEFLPYIAIVGVWSATYRALGFGTQYTGLYIDPGQQTGLFLRALFKRAPLLLLGQFAEPPAQVSALLSPAGVTILWSAAVLLLALIGIALFPLLRRDPTARFWALGMMLSLVPVCATFPHNRLLLFPGIGAIGLVAQFLSEKYGFKPTPCPSQEGNAVNSLPGRGRGGLPETGNLSTPQPTPNPSQEGSSAASPCKSPHLQGGKRWVAETRKQRLWQRIANGVAIVFIVTHLIIAPLTLPLASVEVAAYEELFVRRGFLPLPFGYEVANKTGVFLNPPIAFFSLFVPFIETKNALPIPGHLYTLSSGMLGATVTRVDDRTLDMAIPGGWWQIELDRISRGADAPLHVGEQAQLQRMTAEVLEMTPDGQPSRVRFRFNAPLEDRSLLFVVWRPGQPPSIYTPPAVGVSETLERLPLPLPFRAETCVRQP</sequence>
<dbReference type="HOGENOM" id="CLU_030781_0_0_0"/>
<dbReference type="STRING" id="1499966.U14_04828"/>
<dbReference type="PANTHER" id="PTHR44227">
    <property type="match status" value="1"/>
</dbReference>
<gene>
    <name evidence="5" type="ORF">U14_04828</name>
</gene>
<feature type="transmembrane region" description="Helical" evidence="4">
    <location>
        <begin position="203"/>
        <end position="227"/>
    </location>
</feature>
<dbReference type="AlphaFoldDB" id="A0A0S6W5P2"/>
<keyword evidence="1" id="KW-0677">Repeat</keyword>
<protein>
    <recommendedName>
        <fullName evidence="7">Glycosyltransferase RgtA/B/C/D-like domain-containing protein</fullName>
    </recommendedName>
</protein>
<proteinExistence type="predicted"/>
<keyword evidence="4" id="KW-0812">Transmembrane</keyword>
<keyword evidence="6" id="KW-1185">Reference proteome</keyword>
<accession>A0A0S6W5P2</accession>
<dbReference type="InterPro" id="IPR052346">
    <property type="entry name" value="O-mannosyl-transferase_TMTC"/>
</dbReference>
<feature type="transmembrane region" description="Helical" evidence="4">
    <location>
        <begin position="14"/>
        <end position="34"/>
    </location>
</feature>
<reference evidence="5" key="1">
    <citation type="journal article" date="2015" name="PeerJ">
        <title>First genomic representation of candidate bacterial phylum KSB3 points to enhanced environmental sensing as a trigger of wastewater bulking.</title>
        <authorList>
            <person name="Sekiguchi Y."/>
            <person name="Ohashi A."/>
            <person name="Parks D.H."/>
            <person name="Yamauchi T."/>
            <person name="Tyson G.W."/>
            <person name="Hugenholtz P."/>
        </authorList>
    </citation>
    <scope>NUCLEOTIDE SEQUENCE [LARGE SCALE GENOMIC DNA]</scope>
</reference>
<keyword evidence="4" id="KW-0472">Membrane</keyword>
<evidence type="ECO:0008006" key="7">
    <source>
        <dbReference type="Google" id="ProtNLM"/>
    </source>
</evidence>
<evidence type="ECO:0000313" key="6">
    <source>
        <dbReference type="Proteomes" id="UP000030700"/>
    </source>
</evidence>